<protein>
    <submittedName>
        <fullName evidence="1">Uncharacterized protein</fullName>
    </submittedName>
</protein>
<keyword evidence="2" id="KW-1185">Reference proteome</keyword>
<reference evidence="1" key="1">
    <citation type="submission" date="2021-12" db="EMBL/GenBank/DDBJ databases">
        <authorList>
            <person name="King R."/>
        </authorList>
    </citation>
    <scope>NUCLEOTIDE SEQUENCE</scope>
</reference>
<dbReference type="Proteomes" id="UP001152759">
    <property type="component" value="Chromosome 10"/>
</dbReference>
<evidence type="ECO:0000313" key="1">
    <source>
        <dbReference type="EMBL" id="CAH0383331.1"/>
    </source>
</evidence>
<proteinExistence type="predicted"/>
<dbReference type="EMBL" id="OU963871">
    <property type="protein sequence ID" value="CAH0383331.1"/>
    <property type="molecule type" value="Genomic_DNA"/>
</dbReference>
<organism evidence="1 2">
    <name type="scientific">Bemisia tabaci</name>
    <name type="common">Sweetpotato whitefly</name>
    <name type="synonym">Aleurodes tabaci</name>
    <dbReference type="NCBI Taxonomy" id="7038"/>
    <lineage>
        <taxon>Eukaryota</taxon>
        <taxon>Metazoa</taxon>
        <taxon>Ecdysozoa</taxon>
        <taxon>Arthropoda</taxon>
        <taxon>Hexapoda</taxon>
        <taxon>Insecta</taxon>
        <taxon>Pterygota</taxon>
        <taxon>Neoptera</taxon>
        <taxon>Paraneoptera</taxon>
        <taxon>Hemiptera</taxon>
        <taxon>Sternorrhyncha</taxon>
        <taxon>Aleyrodoidea</taxon>
        <taxon>Aleyrodidae</taxon>
        <taxon>Aleyrodinae</taxon>
        <taxon>Bemisia</taxon>
    </lineage>
</organism>
<sequence>MWAFHTSDTTLTINACESFHSKFREYFFYFGHPNIKMFVEALLAYQLEVYVRIQSVGSPAKLRSDVKRQKAHVDNPIMKFKIHQDRFKFVKTVSYRFSTVKK</sequence>
<name>A0A9P0EXQ4_BEMTA</name>
<accession>A0A9P0EXQ4</accession>
<evidence type="ECO:0000313" key="2">
    <source>
        <dbReference type="Proteomes" id="UP001152759"/>
    </source>
</evidence>
<dbReference type="AlphaFoldDB" id="A0A9P0EXQ4"/>
<gene>
    <name evidence="1" type="ORF">BEMITA_LOCUS2791</name>
</gene>